<name>A0A645ETH3_9ZZZZ</name>
<comment type="caution">
    <text evidence="2">The sequence shown here is derived from an EMBL/GenBank/DDBJ whole genome shotgun (WGS) entry which is preliminary data.</text>
</comment>
<dbReference type="AlphaFoldDB" id="A0A645ETH3"/>
<evidence type="ECO:0000256" key="1">
    <source>
        <dbReference type="SAM" id="MobiDB-lite"/>
    </source>
</evidence>
<sequence length="64" mass="6035">MVGGVGAQPVPGFVDGDGSCGGEVLSEFPVTFQGGGDGGVVGGAQDDGDLPAREPSGRCQVGGA</sequence>
<proteinExistence type="predicted"/>
<organism evidence="2">
    <name type="scientific">bioreactor metagenome</name>
    <dbReference type="NCBI Taxonomy" id="1076179"/>
    <lineage>
        <taxon>unclassified sequences</taxon>
        <taxon>metagenomes</taxon>
        <taxon>ecological metagenomes</taxon>
    </lineage>
</organism>
<feature type="compositionally biased region" description="Gly residues" evidence="1">
    <location>
        <begin position="33"/>
        <end position="42"/>
    </location>
</feature>
<reference evidence="2" key="1">
    <citation type="submission" date="2019-08" db="EMBL/GenBank/DDBJ databases">
        <authorList>
            <person name="Kucharzyk K."/>
            <person name="Murdoch R.W."/>
            <person name="Higgins S."/>
            <person name="Loffler F."/>
        </authorList>
    </citation>
    <scope>NUCLEOTIDE SEQUENCE</scope>
</reference>
<dbReference type="EMBL" id="VSSQ01051256">
    <property type="protein sequence ID" value="MPN05341.1"/>
    <property type="molecule type" value="Genomic_DNA"/>
</dbReference>
<evidence type="ECO:0000313" key="2">
    <source>
        <dbReference type="EMBL" id="MPN05341.1"/>
    </source>
</evidence>
<protein>
    <submittedName>
        <fullName evidence="2">Uncharacterized protein</fullName>
    </submittedName>
</protein>
<accession>A0A645ETH3</accession>
<gene>
    <name evidence="2" type="ORF">SDC9_152591</name>
</gene>
<feature type="region of interest" description="Disordered" evidence="1">
    <location>
        <begin position="31"/>
        <end position="64"/>
    </location>
</feature>